<proteinExistence type="predicted"/>
<dbReference type="AlphaFoldDB" id="A0A829Q0K7"/>
<comment type="caution">
    <text evidence="1">The sequence shown here is derived from an EMBL/GenBank/DDBJ whole genome shotgun (WGS) entry which is preliminary data.</text>
</comment>
<gene>
    <name evidence="1" type="ORF">I543_3178</name>
</gene>
<sequence>MASPGILQRHWPTEPVDDSTFESAPLVFTTEVIFDAPVDIVWKVFDSDGRARVTWQIALKLRGEFGIGHYLGPVFRFIYRFALRQAYGQIAEYQRAR</sequence>
<name>A0A829Q0K7_9MYCO</name>
<dbReference type="Proteomes" id="UP000020103">
    <property type="component" value="Unassembled WGS sequence"/>
</dbReference>
<evidence type="ECO:0008006" key="3">
    <source>
        <dbReference type="Google" id="ProtNLM"/>
    </source>
</evidence>
<reference evidence="1 2" key="1">
    <citation type="submission" date="2013-12" db="EMBL/GenBank/DDBJ databases">
        <authorList>
            <person name="Madinger N."/>
            <person name="Lenaerts A."/>
            <person name="Ordway D."/>
            <person name="DeGroote M.A."/>
            <person name="Parker T."/>
            <person name="Sizemore C."/>
            <person name="Tallon L.J."/>
            <person name="Sadzewicz L.K."/>
            <person name="Sengamalay N."/>
            <person name="Fraser C.M."/>
            <person name="Hine E."/>
            <person name="Shefchek K.A."/>
            <person name="Das S.P."/>
            <person name="Tettelin H."/>
        </authorList>
    </citation>
    <scope>NUCLEOTIDE SEQUENCE [LARGE SCALE GENOMIC DNA]</scope>
    <source>
        <strain evidence="1 2">21</strain>
    </source>
</reference>
<protein>
    <recommendedName>
        <fullName evidence="3">Polyketide cyclase / dehydrase and lipid transport</fullName>
    </recommendedName>
</protein>
<evidence type="ECO:0000313" key="1">
    <source>
        <dbReference type="EMBL" id="EUA46456.1"/>
    </source>
</evidence>
<organism evidence="1 2">
    <name type="scientific">Mycobacteroides abscessus 21</name>
    <dbReference type="NCBI Taxonomy" id="1299324"/>
    <lineage>
        <taxon>Bacteria</taxon>
        <taxon>Bacillati</taxon>
        <taxon>Actinomycetota</taxon>
        <taxon>Actinomycetes</taxon>
        <taxon>Mycobacteriales</taxon>
        <taxon>Mycobacteriaceae</taxon>
        <taxon>Mycobacteroides</taxon>
        <taxon>Mycobacteroides abscessus</taxon>
    </lineage>
</organism>
<accession>A0A829Q0K7</accession>
<dbReference type="EMBL" id="JAOF01000001">
    <property type="protein sequence ID" value="EUA46456.1"/>
    <property type="molecule type" value="Genomic_DNA"/>
</dbReference>
<evidence type="ECO:0000313" key="2">
    <source>
        <dbReference type="Proteomes" id="UP000020103"/>
    </source>
</evidence>